<dbReference type="Gene3D" id="3.40.50.10810">
    <property type="entry name" value="Tandem AAA-ATPase domain"/>
    <property type="match status" value="1"/>
</dbReference>
<dbReference type="SMART" id="SM00490">
    <property type="entry name" value="HELICc"/>
    <property type="match status" value="1"/>
</dbReference>
<feature type="transmembrane region" description="Helical" evidence="6">
    <location>
        <begin position="1371"/>
        <end position="1391"/>
    </location>
</feature>
<dbReference type="Pfam" id="PF00176">
    <property type="entry name" value="SNF2-rel_dom"/>
    <property type="match status" value="1"/>
</dbReference>
<comment type="caution">
    <text evidence="8">The sequence shown here is derived from an EMBL/GenBank/DDBJ whole genome shotgun (WGS) entry which is preliminary data.</text>
</comment>
<dbReference type="PROSITE" id="PS51194">
    <property type="entry name" value="HELICASE_CTER"/>
    <property type="match status" value="1"/>
</dbReference>
<sequence>MATSTSTAAIFDDAEVAPQCFAAQIHSLLPAGTVSLRVAPGVTGLPVGRLSATHAELAQFADVQDAAFFLQAIFFLVKHEFVAIQCAAAQVVLGGPGLLRILVRIYLIPYDLPNVGGRLRVHVREQKVLPMARKQLHALLACVSRNRQEWDGDLCHPSRLLSEPFLTNDVDNSTMAELYSTLDSPNPVDPPIQLNDLLNDGRLLGMRTTLYPYQCRSVEAMICRELKQHAVPNPLYIPVHGVDGSHQYYLQPGTLEILSTQPIVPSSKGGMLCEELGTGKTVMVLALIHATLHQLPKPEVSPLSDCAVLTPLSLRAFSLTDDVCARQLGNVRTPPSPFIPSLREFLIQYCTTQPIGLSIQQFQDAIPDQQLALALTRNVPFYFHYDADATVFSSGRASGQRRRTEPTPQKLFISAATLVVVPSNLLNQWQNEIYKHCDDSFRCLMVRDSAPLPAGVVLAKSYDIILMSHSRFSAEASKGKASQQQKWTICKCPSIHPKIRVPDSNLMGLKFGDGTQSELQYPDEPAIDQLQYPDPSVDSSFSLTSQAWTPADREDMKKLANMMTHFLEIDPFASDSKMFTTHVIAPLLDSAGPRPGSIQVLKQVMNMVMIRHRSDDVEADILLPVMKHETVLLDLEEYGVRSYNMLQAAITINAVDSERKDIDYLFNSRNRGHLLQTIENMSQAMFWHRDEDLMNINELFARKDTYKEKAQTSDWVSTQDQALLDQAISVIEDAMANSIWKALNQHIFVYHQVAGIPPTFTGEEWLVKAPKEELVDLLDRSQPGPVIRNSTSSKLNYILKEVMTHAKEDKILIFSKSPLTLAYIAESLELLKVKSLIFTSKVPLREREQNVTTFETSDLYRIFLMELKHGARGLNLITASRVIFCEPVWQADVETQAIKRVHRIGQTKPVQVKTLAIRSTFEELMLSQRQKGDSEDAPKHTKAVADDHTMRDFIANPTFLPIPTTGAVSISNASIEIPLVEPRKLDQREAVPESLPDPPPLKKVRMPMAPTTANWHWKNKNVTPWAKSWFERELVTVSVDGDGEEQAEISEVTYMEGDVELGQRKSKLITIYDCKVELKWKGTASDGTAVEGKLTIPEVSHEITLDGLSDYVYDWSLTTSSSGPVDAVYKLARSRLPALLEAKFTQFAAALVDTHGKDLQVNSTQTSRTGTPAPTPAPSTSTSTAQAAAAPAKPAPKKAPAKLNSSTVKVDATFMASADDLFSILTDEKRIPQWTRAPAQSAAKADTEYSLFGGGVKGKYILLSPPKEIIQTWALQSPTWPEGHSATLTTTIVQSSDSTAVTWTLDGVPLGLEDEITRNIQGYYVHGLKSIGYVQVSHYTPAPPAPPSTKRASMRSSSAPTSSITSSPQPYVAVAVAVLVLVAAFTLPYVYK</sequence>
<evidence type="ECO:0000256" key="1">
    <source>
        <dbReference type="ARBA" id="ARBA00006817"/>
    </source>
</evidence>
<keyword evidence="4" id="KW-0067">ATP-binding</keyword>
<reference evidence="8 9" key="1">
    <citation type="submission" date="2019-02" db="EMBL/GenBank/DDBJ databases">
        <title>Genome sequencing of the rare red list fungi Antrodiella citrinella (Flaviporus citrinellus).</title>
        <authorList>
            <person name="Buettner E."/>
            <person name="Kellner H."/>
        </authorList>
    </citation>
    <scope>NUCLEOTIDE SEQUENCE [LARGE SCALE GENOMIC DNA]</scope>
    <source>
        <strain evidence="8 9">DSM 108506</strain>
    </source>
</reference>
<feature type="compositionally biased region" description="Low complexity" evidence="5">
    <location>
        <begin position="1178"/>
        <end position="1192"/>
    </location>
</feature>
<dbReference type="InterPro" id="IPR027417">
    <property type="entry name" value="P-loop_NTPase"/>
</dbReference>
<feature type="compositionally biased region" description="Low complexity" evidence="5">
    <location>
        <begin position="1354"/>
        <end position="1366"/>
    </location>
</feature>
<dbReference type="InterPro" id="IPR023393">
    <property type="entry name" value="START-like_dom_sf"/>
</dbReference>
<name>A0A4S4MRJ9_9APHY</name>
<evidence type="ECO:0000256" key="4">
    <source>
        <dbReference type="ARBA" id="ARBA00022840"/>
    </source>
</evidence>
<evidence type="ECO:0000313" key="9">
    <source>
        <dbReference type="Proteomes" id="UP000308730"/>
    </source>
</evidence>
<dbReference type="InterPro" id="IPR001650">
    <property type="entry name" value="Helicase_C-like"/>
</dbReference>
<dbReference type="SUPFAM" id="SSF52540">
    <property type="entry name" value="P-loop containing nucleoside triphosphate hydrolases"/>
    <property type="match status" value="2"/>
</dbReference>
<dbReference type="GO" id="GO:0005524">
    <property type="term" value="F:ATP binding"/>
    <property type="evidence" value="ECO:0007669"/>
    <property type="project" value="UniProtKB-KW"/>
</dbReference>
<evidence type="ECO:0000256" key="2">
    <source>
        <dbReference type="ARBA" id="ARBA00022741"/>
    </source>
</evidence>
<keyword evidence="3" id="KW-0378">Hydrolase</keyword>
<dbReference type="Proteomes" id="UP000308730">
    <property type="component" value="Unassembled WGS sequence"/>
</dbReference>
<dbReference type="GO" id="GO:0051087">
    <property type="term" value="F:protein-folding chaperone binding"/>
    <property type="evidence" value="ECO:0007669"/>
    <property type="project" value="InterPro"/>
</dbReference>
<feature type="region of interest" description="Disordered" evidence="5">
    <location>
        <begin position="1162"/>
        <end position="1203"/>
    </location>
</feature>
<dbReference type="Gene3D" id="3.15.10.20">
    <property type="entry name" value="Activator of Hsp90 ATPase Aha1, N-terminal domain"/>
    <property type="match status" value="1"/>
</dbReference>
<accession>A0A4S4MRJ9</accession>
<dbReference type="PANTHER" id="PTHR45626">
    <property type="entry name" value="TRANSCRIPTION TERMINATION FACTOR 2-RELATED"/>
    <property type="match status" value="1"/>
</dbReference>
<dbReference type="EMBL" id="SGPM01000181">
    <property type="protein sequence ID" value="THH28395.1"/>
    <property type="molecule type" value="Genomic_DNA"/>
</dbReference>
<dbReference type="InterPro" id="IPR013538">
    <property type="entry name" value="ASHA1/2-like_C"/>
</dbReference>
<dbReference type="OrthoDB" id="2801544at2759"/>
<evidence type="ECO:0000256" key="5">
    <source>
        <dbReference type="SAM" id="MobiDB-lite"/>
    </source>
</evidence>
<dbReference type="Pfam" id="PF08327">
    <property type="entry name" value="AHSA1"/>
    <property type="match status" value="1"/>
</dbReference>
<dbReference type="GO" id="GO:0006281">
    <property type="term" value="P:DNA repair"/>
    <property type="evidence" value="ECO:0007669"/>
    <property type="project" value="TreeGrafter"/>
</dbReference>
<dbReference type="Gene3D" id="3.30.530.20">
    <property type="match status" value="1"/>
</dbReference>
<comment type="similarity">
    <text evidence="1">Belongs to the AHA1 family.</text>
</comment>
<dbReference type="SUPFAM" id="SSF103111">
    <property type="entry name" value="Activator of Hsp90 ATPase, Aha1"/>
    <property type="match status" value="1"/>
</dbReference>
<dbReference type="Gene3D" id="3.40.50.300">
    <property type="entry name" value="P-loop containing nucleotide triphosphate hydrolases"/>
    <property type="match status" value="1"/>
</dbReference>
<dbReference type="InterPro" id="IPR000330">
    <property type="entry name" value="SNF2_N"/>
</dbReference>
<protein>
    <recommendedName>
        <fullName evidence="7">Helicase C-terminal domain-containing protein</fullName>
    </recommendedName>
</protein>
<dbReference type="InterPro" id="IPR038718">
    <property type="entry name" value="SNF2-like_sf"/>
</dbReference>
<dbReference type="PANTHER" id="PTHR45626:SF51">
    <property type="entry name" value="SNF2-RELATED DOMAIN-CONTAINING PROTEIN"/>
    <property type="match status" value="1"/>
</dbReference>
<dbReference type="InterPro" id="IPR015310">
    <property type="entry name" value="AHSA1-like_N"/>
</dbReference>
<keyword evidence="6" id="KW-1133">Transmembrane helix</keyword>
<dbReference type="GO" id="GO:0005634">
    <property type="term" value="C:nucleus"/>
    <property type="evidence" value="ECO:0007669"/>
    <property type="project" value="TreeGrafter"/>
</dbReference>
<gene>
    <name evidence="8" type="ORF">EUX98_g5793</name>
</gene>
<dbReference type="Pfam" id="PF09229">
    <property type="entry name" value="Aha1_N"/>
    <property type="match status" value="1"/>
</dbReference>
<dbReference type="InterPro" id="IPR036338">
    <property type="entry name" value="Aha1"/>
</dbReference>
<evidence type="ECO:0000259" key="7">
    <source>
        <dbReference type="PROSITE" id="PS51194"/>
    </source>
</evidence>
<keyword evidence="6" id="KW-0812">Transmembrane</keyword>
<dbReference type="CDD" id="cd08892">
    <property type="entry name" value="SRPBCC_Aha1"/>
    <property type="match status" value="1"/>
</dbReference>
<evidence type="ECO:0000313" key="8">
    <source>
        <dbReference type="EMBL" id="THH28395.1"/>
    </source>
</evidence>
<evidence type="ECO:0000256" key="3">
    <source>
        <dbReference type="ARBA" id="ARBA00022801"/>
    </source>
</evidence>
<dbReference type="Pfam" id="PF00271">
    <property type="entry name" value="Helicase_C"/>
    <property type="match status" value="1"/>
</dbReference>
<dbReference type="InterPro" id="IPR050628">
    <property type="entry name" value="SNF2_RAD54_helicase_TF"/>
</dbReference>
<dbReference type="GO" id="GO:0016787">
    <property type="term" value="F:hydrolase activity"/>
    <property type="evidence" value="ECO:0007669"/>
    <property type="project" value="UniProtKB-KW"/>
</dbReference>
<dbReference type="SMART" id="SM01000">
    <property type="entry name" value="Aha1_N"/>
    <property type="match status" value="1"/>
</dbReference>
<dbReference type="InterPro" id="IPR049730">
    <property type="entry name" value="SNF2/RAD54-like_C"/>
</dbReference>
<dbReference type="GO" id="GO:0001671">
    <property type="term" value="F:ATPase activator activity"/>
    <property type="evidence" value="ECO:0007669"/>
    <property type="project" value="InterPro"/>
</dbReference>
<feature type="region of interest" description="Disordered" evidence="5">
    <location>
        <begin position="1342"/>
        <end position="1366"/>
    </location>
</feature>
<organism evidence="8 9">
    <name type="scientific">Antrodiella citrinella</name>
    <dbReference type="NCBI Taxonomy" id="2447956"/>
    <lineage>
        <taxon>Eukaryota</taxon>
        <taxon>Fungi</taxon>
        <taxon>Dikarya</taxon>
        <taxon>Basidiomycota</taxon>
        <taxon>Agaricomycotina</taxon>
        <taxon>Agaricomycetes</taxon>
        <taxon>Polyporales</taxon>
        <taxon>Steccherinaceae</taxon>
        <taxon>Antrodiella</taxon>
    </lineage>
</organism>
<keyword evidence="6" id="KW-0472">Membrane</keyword>
<dbReference type="GO" id="GO:0008094">
    <property type="term" value="F:ATP-dependent activity, acting on DNA"/>
    <property type="evidence" value="ECO:0007669"/>
    <property type="project" value="TreeGrafter"/>
</dbReference>
<dbReference type="SUPFAM" id="SSF55961">
    <property type="entry name" value="Bet v1-like"/>
    <property type="match status" value="1"/>
</dbReference>
<keyword evidence="2" id="KW-0547">Nucleotide-binding</keyword>
<dbReference type="CDD" id="cd18793">
    <property type="entry name" value="SF2_C_SNF"/>
    <property type="match status" value="1"/>
</dbReference>
<keyword evidence="9" id="KW-1185">Reference proteome</keyword>
<evidence type="ECO:0000256" key="6">
    <source>
        <dbReference type="SAM" id="Phobius"/>
    </source>
</evidence>
<feature type="domain" description="Helicase C-terminal" evidence="7">
    <location>
        <begin position="798"/>
        <end position="945"/>
    </location>
</feature>
<proteinExistence type="inferred from homology"/>